<sequence>MEDGDFIGFFQHECDCGCFRRPWSTTCRPQGDRRRAFALLSAVLAKVGFYGQRAGRKTEPSTAWIANGQRAWRQSTQIPHISGPLHIISANTQKMSVRIVLEITPGAAPASWTLETSPNFALATDAAALVNLQQKLFSVVGDVSRTIIEKASRPENATSPGQVATHAGKPAEGPSTK</sequence>
<accession>A0AAV9NZG2</accession>
<evidence type="ECO:0000313" key="3">
    <source>
        <dbReference type="Proteomes" id="UP001337655"/>
    </source>
</evidence>
<keyword evidence="3" id="KW-1185">Reference proteome</keyword>
<organism evidence="2 3">
    <name type="scientific">Saxophila tyrrhenica</name>
    <dbReference type="NCBI Taxonomy" id="1690608"/>
    <lineage>
        <taxon>Eukaryota</taxon>
        <taxon>Fungi</taxon>
        <taxon>Dikarya</taxon>
        <taxon>Ascomycota</taxon>
        <taxon>Pezizomycotina</taxon>
        <taxon>Dothideomycetes</taxon>
        <taxon>Dothideomycetidae</taxon>
        <taxon>Mycosphaerellales</taxon>
        <taxon>Extremaceae</taxon>
        <taxon>Saxophila</taxon>
    </lineage>
</organism>
<dbReference type="EMBL" id="JAVRRT010000021">
    <property type="protein sequence ID" value="KAK5164072.1"/>
    <property type="molecule type" value="Genomic_DNA"/>
</dbReference>
<reference evidence="2 3" key="1">
    <citation type="submission" date="2023-08" db="EMBL/GenBank/DDBJ databases">
        <title>Black Yeasts Isolated from many extreme environments.</title>
        <authorList>
            <person name="Coleine C."/>
            <person name="Stajich J.E."/>
            <person name="Selbmann L."/>
        </authorList>
    </citation>
    <scope>NUCLEOTIDE SEQUENCE [LARGE SCALE GENOMIC DNA]</scope>
    <source>
        <strain evidence="2 3">CCFEE 5935</strain>
    </source>
</reference>
<proteinExistence type="predicted"/>
<dbReference type="GeneID" id="89931492"/>
<name>A0AAV9NZG2_9PEZI</name>
<dbReference type="RefSeq" id="XP_064654400.1">
    <property type="nucleotide sequence ID" value="XM_064807386.1"/>
</dbReference>
<evidence type="ECO:0000256" key="1">
    <source>
        <dbReference type="SAM" id="MobiDB-lite"/>
    </source>
</evidence>
<evidence type="ECO:0000313" key="2">
    <source>
        <dbReference type="EMBL" id="KAK5164072.1"/>
    </source>
</evidence>
<dbReference type="AlphaFoldDB" id="A0AAV9NZG2"/>
<dbReference type="Proteomes" id="UP001337655">
    <property type="component" value="Unassembled WGS sequence"/>
</dbReference>
<comment type="caution">
    <text evidence="2">The sequence shown here is derived from an EMBL/GenBank/DDBJ whole genome shotgun (WGS) entry which is preliminary data.</text>
</comment>
<gene>
    <name evidence="2" type="ORF">LTR77_010163</name>
</gene>
<feature type="region of interest" description="Disordered" evidence="1">
    <location>
        <begin position="151"/>
        <end position="177"/>
    </location>
</feature>
<protein>
    <submittedName>
        <fullName evidence="2">Uncharacterized protein</fullName>
    </submittedName>
</protein>